<dbReference type="SUPFAM" id="SSF52833">
    <property type="entry name" value="Thioredoxin-like"/>
    <property type="match status" value="1"/>
</dbReference>
<dbReference type="PANTHER" id="PTHR13887">
    <property type="entry name" value="GLUTATHIONE S-TRANSFERASE KAPPA"/>
    <property type="match status" value="1"/>
</dbReference>
<dbReference type="InterPro" id="IPR001853">
    <property type="entry name" value="DSBA-like_thioredoxin_dom"/>
</dbReference>
<evidence type="ECO:0000313" key="2">
    <source>
        <dbReference type="EMBL" id="GAA3997000.1"/>
    </source>
</evidence>
<sequence length="212" mass="22954">MNTLTVDVWFDLICPWCWIGKHHLDQALERLRASDPGVQVQTAWHSVQLIPQTPPQGWPFDAFYEQRLGSGKAVLARRTQVVEAARRAGAPIDYARLKVFPNTAAAHRLLAAGRAQLDAAALDALLTRLFAGYFTQGEDLGDAHVLVAIAAAHGVDSAGPVAQADPAMDGAASQGVPFFVFNRTYALSGAQPADVLWAAMRRVLSERAHDFS</sequence>
<dbReference type="RefSeq" id="WP_344869635.1">
    <property type="nucleotide sequence ID" value="NZ_BAABBP010000017.1"/>
</dbReference>
<comment type="caution">
    <text evidence="2">The sequence shown here is derived from an EMBL/GenBank/DDBJ whole genome shotgun (WGS) entry which is preliminary data.</text>
</comment>
<dbReference type="CDD" id="cd03024">
    <property type="entry name" value="DsbA_FrnE"/>
    <property type="match status" value="1"/>
</dbReference>
<dbReference type="Gene3D" id="3.40.30.10">
    <property type="entry name" value="Glutaredoxin"/>
    <property type="match status" value="1"/>
</dbReference>
<proteinExistence type="predicted"/>
<dbReference type="PANTHER" id="PTHR13887:SF41">
    <property type="entry name" value="THIOREDOXIN SUPERFAMILY PROTEIN"/>
    <property type="match status" value="1"/>
</dbReference>
<organism evidence="2 3">
    <name type="scientific">Comamonas faecalis</name>
    <dbReference type="NCBI Taxonomy" id="1387849"/>
    <lineage>
        <taxon>Bacteria</taxon>
        <taxon>Pseudomonadati</taxon>
        <taxon>Pseudomonadota</taxon>
        <taxon>Betaproteobacteria</taxon>
        <taxon>Burkholderiales</taxon>
        <taxon>Comamonadaceae</taxon>
        <taxon>Comamonas</taxon>
    </lineage>
</organism>
<feature type="domain" description="DSBA-like thioredoxin" evidence="1">
    <location>
        <begin position="5"/>
        <end position="196"/>
    </location>
</feature>
<dbReference type="Proteomes" id="UP001501627">
    <property type="component" value="Unassembled WGS sequence"/>
</dbReference>
<dbReference type="InterPro" id="IPR036249">
    <property type="entry name" value="Thioredoxin-like_sf"/>
</dbReference>
<reference evidence="3" key="1">
    <citation type="journal article" date="2019" name="Int. J. Syst. Evol. Microbiol.">
        <title>The Global Catalogue of Microorganisms (GCM) 10K type strain sequencing project: providing services to taxonomists for standard genome sequencing and annotation.</title>
        <authorList>
            <consortium name="The Broad Institute Genomics Platform"/>
            <consortium name="The Broad Institute Genome Sequencing Center for Infectious Disease"/>
            <person name="Wu L."/>
            <person name="Ma J."/>
        </authorList>
    </citation>
    <scope>NUCLEOTIDE SEQUENCE [LARGE SCALE GENOMIC DNA]</scope>
    <source>
        <strain evidence="3">JCM 17561</strain>
    </source>
</reference>
<name>A0ABP7RGA3_9BURK</name>
<keyword evidence="3" id="KW-1185">Reference proteome</keyword>
<evidence type="ECO:0000313" key="3">
    <source>
        <dbReference type="Proteomes" id="UP001501627"/>
    </source>
</evidence>
<accession>A0ABP7RGA3</accession>
<protein>
    <submittedName>
        <fullName evidence="2">DsbA family oxidoreductase</fullName>
    </submittedName>
</protein>
<gene>
    <name evidence="2" type="ORF">GCM10022279_20790</name>
</gene>
<dbReference type="Pfam" id="PF01323">
    <property type="entry name" value="DSBA"/>
    <property type="match status" value="1"/>
</dbReference>
<dbReference type="EMBL" id="BAABBP010000017">
    <property type="protein sequence ID" value="GAA3997000.1"/>
    <property type="molecule type" value="Genomic_DNA"/>
</dbReference>
<evidence type="ECO:0000259" key="1">
    <source>
        <dbReference type="Pfam" id="PF01323"/>
    </source>
</evidence>